<protein>
    <submittedName>
        <fullName evidence="1">Uncharacterized protein</fullName>
    </submittedName>
</protein>
<name>A0AA48HKA3_9ALTE</name>
<proteinExistence type="predicted"/>
<dbReference type="AlphaFoldDB" id="A0AA48HKA3"/>
<organism evidence="1 2">
    <name type="scientific">Planctobacterium marinum</name>
    <dbReference type="NCBI Taxonomy" id="1631968"/>
    <lineage>
        <taxon>Bacteria</taxon>
        <taxon>Pseudomonadati</taxon>
        <taxon>Pseudomonadota</taxon>
        <taxon>Gammaproteobacteria</taxon>
        <taxon>Alteromonadales</taxon>
        <taxon>Alteromonadaceae</taxon>
        <taxon>Planctobacterium</taxon>
    </lineage>
</organism>
<accession>A0AA48HKA3</accession>
<dbReference type="KEGG" id="pmaw:MACH26_06430"/>
<keyword evidence="2" id="KW-1185">Reference proteome</keyword>
<evidence type="ECO:0000313" key="1">
    <source>
        <dbReference type="EMBL" id="BDX05122.1"/>
    </source>
</evidence>
<gene>
    <name evidence="1" type="ORF">MACH26_06430</name>
</gene>
<reference evidence="1" key="1">
    <citation type="submission" date="2023-01" db="EMBL/GenBank/DDBJ databases">
        <title>Complete genome sequence of Planctobacterium marinum strain Dej080120_11.</title>
        <authorList>
            <person name="Ueki S."/>
            <person name="Maruyama F."/>
        </authorList>
    </citation>
    <scope>NUCLEOTIDE SEQUENCE</scope>
    <source>
        <strain evidence="1">Dej080120_11</strain>
    </source>
</reference>
<dbReference type="Proteomes" id="UP001333710">
    <property type="component" value="Chromosome"/>
</dbReference>
<evidence type="ECO:0000313" key="2">
    <source>
        <dbReference type="Proteomes" id="UP001333710"/>
    </source>
</evidence>
<sequence>MLQINTAKAIKWRAVFAESAFIGASILLAFALQDWDEERDIEERTHIAMCNVKSELAFNRVLIKRGYVPKQQGLLATIRAAISMGRQGDQARSIDMNLESMLIQESLRYSAWSLAGESGYMLHANYELATEIGAVIDFQKDSYQPVINRLNAAIFNHGEALQENKRESHVRLISLTNEWVAQTRYLESKYEMLFARDDFTNMECAQ</sequence>
<dbReference type="RefSeq" id="WP_338291083.1">
    <property type="nucleotide sequence ID" value="NZ_AP027272.1"/>
</dbReference>
<dbReference type="EMBL" id="AP027272">
    <property type="protein sequence ID" value="BDX05122.1"/>
    <property type="molecule type" value="Genomic_DNA"/>
</dbReference>